<reference evidence="1 2" key="1">
    <citation type="submission" date="2020-01" db="EMBL/GenBank/DDBJ databases">
        <authorList>
            <person name="Kim M.K."/>
        </authorList>
    </citation>
    <scope>NUCLEOTIDE SEQUENCE [LARGE SCALE GENOMIC DNA]</scope>
    <source>
        <strain evidence="1 2">172606-1</strain>
    </source>
</reference>
<dbReference type="Gene3D" id="3.90.550.10">
    <property type="entry name" value="Spore Coat Polysaccharide Biosynthesis Protein SpsA, Chain A"/>
    <property type="match status" value="1"/>
</dbReference>
<evidence type="ECO:0008006" key="3">
    <source>
        <dbReference type="Google" id="ProtNLM"/>
    </source>
</evidence>
<proteinExistence type="predicted"/>
<protein>
    <recommendedName>
        <fullName evidence="3">Glycosyltransferase</fullName>
    </recommendedName>
</protein>
<gene>
    <name evidence="1" type="ORF">GXP67_26210</name>
</gene>
<evidence type="ECO:0000313" key="1">
    <source>
        <dbReference type="EMBL" id="QHT72174.1"/>
    </source>
</evidence>
<accession>A0A6C0GWG4</accession>
<dbReference type="SUPFAM" id="SSF53448">
    <property type="entry name" value="Nucleotide-diphospho-sugar transferases"/>
    <property type="match status" value="1"/>
</dbReference>
<keyword evidence="2" id="KW-1185">Reference proteome</keyword>
<dbReference type="EMBL" id="CP048222">
    <property type="protein sequence ID" value="QHT72174.1"/>
    <property type="molecule type" value="Genomic_DNA"/>
</dbReference>
<dbReference type="KEGG" id="rhoz:GXP67_26210"/>
<organism evidence="1 2">
    <name type="scientific">Rhodocytophaga rosea</name>
    <dbReference type="NCBI Taxonomy" id="2704465"/>
    <lineage>
        <taxon>Bacteria</taxon>
        <taxon>Pseudomonadati</taxon>
        <taxon>Bacteroidota</taxon>
        <taxon>Cytophagia</taxon>
        <taxon>Cytophagales</taxon>
        <taxon>Rhodocytophagaceae</taxon>
        <taxon>Rhodocytophaga</taxon>
    </lineage>
</organism>
<evidence type="ECO:0000313" key="2">
    <source>
        <dbReference type="Proteomes" id="UP000480178"/>
    </source>
</evidence>
<dbReference type="InterPro" id="IPR029044">
    <property type="entry name" value="Nucleotide-diphossugar_trans"/>
</dbReference>
<dbReference type="RefSeq" id="WP_162448065.1">
    <property type="nucleotide sequence ID" value="NZ_CP048222.1"/>
</dbReference>
<name>A0A6C0GWG4_9BACT</name>
<dbReference type="Proteomes" id="UP000480178">
    <property type="component" value="Chromosome"/>
</dbReference>
<sequence length="297" mass="35429">MTVSGFSYIRNGFTYGYPFLQAFQSILPLCDEFIVAVGDSTDGTREAIVNLNSPKIKIIDTVWDENMRKGGKIFAQQANIALDHISGDWGFHIQADEVIHEHDLDTIYRAMNTYKDDLEVEGFLFHFLNFFGSYDYIGNTRKWHRKEIRIIRNHLNIHSYRDSQGFRKYPSIHAYENGHKGLKLHVKQIEVPVFHYSYVRPPKLMQKKSMFFHKFWNDDSWLDKQEKKEEYDYYQIDDLKRFTGSHPKLMHPVIANRDWDFDGEKIRRIFTPREKMLYLIEKYSGIRIGEYKNYKLI</sequence>
<dbReference type="AlphaFoldDB" id="A0A6C0GWG4"/>